<keyword evidence="4 7" id="KW-0812">Transmembrane</keyword>
<sequence>MRSVAQWCVGHRFLVLAVWLMALAGAVVAGSATGSSYANGTKLSGTPSAAAASLLQQAVPGQSGDTEQIVFQVKSGTVRDPAVRTDVTGMLGKVSHLPGVSDVTSPYGPAGAEQISADRTVAFATVNFDKDANSIPQDEATRFVDTARAPDSARLQVDVVGDVAAATNPSSSSSTLIGVVAALVVLLLFFGTVLPALLPLLSAAVGLITGLQIVNMLSNSITMASFTSQLCILIGLGVGIDYALFVLTRTRTGLRRGLSVQEAVTTAVGTAGRAVLFAGVTVCIALLGILSVGVSELSGAAIGAAITVVFAVLAALTLLPALAGLMGTRLLTRRQRRAVARGETDYDEASRGWTRWGRLVQRRALVLGVAALGVMLALGAPFLSMRQGSADYSVDPTSTTTTTYRGYEMLVHGFGPGFSGPLQLVAPLNGPGDQAAFRNVVDAAGHAPDVVTAVGPQVFPAAPGHPAVALAKVYPAGSPQDPSTTHLITNLRDTVIPGALHGSHLHVLVGGQTALGIDLADQLSGKLPLFVGMVVALSFVLLLIVFRSLAIPVTAAVMNLLSAGTAFGVMTAVFQFGWFKSLVGVTNTGPVSPYLPILMFAVLFGLTTDYQVFLVSRIQEEWLERRDNAAAVRIGMATTGRIITAAAAIMTVVFFAFTFTTDRTIKMIGLGMAVAVATDALVVRTVLVPAVMYALDRTNWRLPRALDRVLPRLDLEGGDHDAAQQIPADELTGTETPSRA</sequence>
<feature type="domain" description="SSD" evidence="8">
    <location>
        <begin position="196"/>
        <end position="325"/>
    </location>
</feature>
<feature type="transmembrane region" description="Helical" evidence="7">
    <location>
        <begin position="226"/>
        <end position="247"/>
    </location>
</feature>
<evidence type="ECO:0000313" key="9">
    <source>
        <dbReference type="EMBL" id="MBM9509275.1"/>
    </source>
</evidence>
<feature type="transmembrane region" description="Helical" evidence="7">
    <location>
        <begin position="594"/>
        <end position="616"/>
    </location>
</feature>
<evidence type="ECO:0000313" key="10">
    <source>
        <dbReference type="Proteomes" id="UP000749040"/>
    </source>
</evidence>
<comment type="caution">
    <text evidence="9">The sequence shown here is derived from an EMBL/GenBank/DDBJ whole genome shotgun (WGS) entry which is preliminary data.</text>
</comment>
<dbReference type="InterPro" id="IPR000731">
    <property type="entry name" value="SSD"/>
</dbReference>
<dbReference type="PROSITE" id="PS50156">
    <property type="entry name" value="SSD"/>
    <property type="match status" value="1"/>
</dbReference>
<keyword evidence="10" id="KW-1185">Reference proteome</keyword>
<name>A0ABS2U114_9ACTN</name>
<comment type="similarity">
    <text evidence="2">Belongs to the resistance-nodulation-cell division (RND) (TC 2.A.6) family. MmpL subfamily.</text>
</comment>
<evidence type="ECO:0000256" key="2">
    <source>
        <dbReference type="ARBA" id="ARBA00010157"/>
    </source>
</evidence>
<feature type="transmembrane region" description="Helical" evidence="7">
    <location>
        <begin position="300"/>
        <end position="327"/>
    </location>
</feature>
<dbReference type="EMBL" id="JADKYB010000024">
    <property type="protein sequence ID" value="MBM9509275.1"/>
    <property type="molecule type" value="Genomic_DNA"/>
</dbReference>
<evidence type="ECO:0000256" key="1">
    <source>
        <dbReference type="ARBA" id="ARBA00004651"/>
    </source>
</evidence>
<feature type="transmembrane region" description="Helical" evidence="7">
    <location>
        <begin position="553"/>
        <end position="574"/>
    </location>
</feature>
<feature type="transmembrane region" description="Helical" evidence="7">
    <location>
        <begin position="173"/>
        <end position="190"/>
    </location>
</feature>
<proteinExistence type="inferred from homology"/>
<dbReference type="Gene3D" id="1.20.1640.10">
    <property type="entry name" value="Multidrug efflux transporter AcrB transmembrane domain"/>
    <property type="match status" value="2"/>
</dbReference>
<keyword evidence="3" id="KW-1003">Cell membrane</keyword>
<reference evidence="9 10" key="1">
    <citation type="submission" date="2021-01" db="EMBL/GenBank/DDBJ databases">
        <title>Streptomyces acididurans sp. nov., isolated from a peat swamp forest soil.</title>
        <authorList>
            <person name="Chantavorakit T."/>
            <person name="Duangmal K."/>
        </authorList>
    </citation>
    <scope>NUCLEOTIDE SEQUENCE [LARGE SCALE GENOMIC DNA]</scope>
    <source>
        <strain evidence="9 10">KK5PA1</strain>
    </source>
</reference>
<dbReference type="SUPFAM" id="SSF82866">
    <property type="entry name" value="Multidrug efflux transporter AcrB transmembrane domain"/>
    <property type="match status" value="2"/>
</dbReference>
<feature type="transmembrane region" description="Helical" evidence="7">
    <location>
        <begin position="527"/>
        <end position="546"/>
    </location>
</feature>
<dbReference type="InterPro" id="IPR004869">
    <property type="entry name" value="MMPL_dom"/>
</dbReference>
<gene>
    <name evidence="9" type="ORF">ITX44_32960</name>
</gene>
<feature type="transmembrane region" description="Helical" evidence="7">
    <location>
        <begin position="642"/>
        <end position="661"/>
    </location>
</feature>
<evidence type="ECO:0000256" key="4">
    <source>
        <dbReference type="ARBA" id="ARBA00022692"/>
    </source>
</evidence>
<feature type="transmembrane region" description="Helical" evidence="7">
    <location>
        <begin position="274"/>
        <end position="294"/>
    </location>
</feature>
<organism evidence="9 10">
    <name type="scientific">Actinacidiphila acididurans</name>
    <dbReference type="NCBI Taxonomy" id="2784346"/>
    <lineage>
        <taxon>Bacteria</taxon>
        <taxon>Bacillati</taxon>
        <taxon>Actinomycetota</taxon>
        <taxon>Actinomycetes</taxon>
        <taxon>Kitasatosporales</taxon>
        <taxon>Streptomycetaceae</taxon>
        <taxon>Actinacidiphila</taxon>
    </lineage>
</organism>
<feature type="transmembrane region" description="Helical" evidence="7">
    <location>
        <begin position="667"/>
        <end position="695"/>
    </location>
</feature>
<evidence type="ECO:0000259" key="8">
    <source>
        <dbReference type="PROSITE" id="PS50156"/>
    </source>
</evidence>
<dbReference type="PANTHER" id="PTHR33406">
    <property type="entry name" value="MEMBRANE PROTEIN MJ1562-RELATED"/>
    <property type="match status" value="1"/>
</dbReference>
<keyword evidence="6 7" id="KW-0472">Membrane</keyword>
<protein>
    <submittedName>
        <fullName evidence="9">MMPL family transporter</fullName>
    </submittedName>
</protein>
<evidence type="ECO:0000256" key="7">
    <source>
        <dbReference type="SAM" id="Phobius"/>
    </source>
</evidence>
<feature type="transmembrane region" description="Helical" evidence="7">
    <location>
        <begin position="364"/>
        <end position="383"/>
    </location>
</feature>
<evidence type="ECO:0000256" key="5">
    <source>
        <dbReference type="ARBA" id="ARBA00022989"/>
    </source>
</evidence>
<dbReference type="RefSeq" id="WP_205362118.1">
    <property type="nucleotide sequence ID" value="NZ_JADKYB010000024.1"/>
</dbReference>
<dbReference type="InterPro" id="IPR050545">
    <property type="entry name" value="Mycobact_MmpL"/>
</dbReference>
<dbReference type="PANTHER" id="PTHR33406:SF11">
    <property type="entry name" value="MEMBRANE PROTEIN SCO6666-RELATED"/>
    <property type="match status" value="1"/>
</dbReference>
<dbReference type="Proteomes" id="UP000749040">
    <property type="component" value="Unassembled WGS sequence"/>
</dbReference>
<comment type="subcellular location">
    <subcellularLocation>
        <location evidence="1">Cell membrane</location>
        <topology evidence="1">Multi-pass membrane protein</topology>
    </subcellularLocation>
</comment>
<dbReference type="Pfam" id="PF03176">
    <property type="entry name" value="MMPL"/>
    <property type="match status" value="2"/>
</dbReference>
<accession>A0ABS2U114</accession>
<keyword evidence="5 7" id="KW-1133">Transmembrane helix</keyword>
<evidence type="ECO:0000256" key="6">
    <source>
        <dbReference type="ARBA" id="ARBA00023136"/>
    </source>
</evidence>
<evidence type="ECO:0000256" key="3">
    <source>
        <dbReference type="ARBA" id="ARBA00022475"/>
    </source>
</evidence>